<proteinExistence type="predicted"/>
<dbReference type="EMBL" id="JAUDEA010000006">
    <property type="protein sequence ID" value="MDM8271029.1"/>
    <property type="molecule type" value="Genomic_DNA"/>
</dbReference>
<keyword evidence="2" id="KW-1185">Reference proteome</keyword>
<protein>
    <recommendedName>
        <fullName evidence="3">Polysaccharide deacetylase</fullName>
    </recommendedName>
</protein>
<comment type="caution">
    <text evidence="1">The sequence shown here is derived from an EMBL/GenBank/DDBJ whole genome shotgun (WGS) entry which is preliminary data.</text>
</comment>
<organism evidence="1 2">
    <name type="scientific">Thermophilibacter provencensis</name>
    <dbReference type="NCBI Taxonomy" id="1852386"/>
    <lineage>
        <taxon>Bacteria</taxon>
        <taxon>Bacillati</taxon>
        <taxon>Actinomycetota</taxon>
        <taxon>Coriobacteriia</taxon>
        <taxon>Coriobacteriales</taxon>
        <taxon>Atopobiaceae</taxon>
        <taxon>Thermophilibacter</taxon>
    </lineage>
</organism>
<accession>A0ABT7V4Y4</accession>
<dbReference type="InterPro" id="IPR011330">
    <property type="entry name" value="Glyco_hydro/deAcase_b/a-brl"/>
</dbReference>
<sequence length="125" mass="13903">MVKEQIGYVPYLTRFPGGASNTISANYCAGIMTALVEDVQARGYQFYDWNVSSADASGTNVAVDTLVQSSCVEGYTNVMPLFHDSSTKDTTPDALPQIIEYYQERDYKFEPITREAFVCHHGVNN</sequence>
<evidence type="ECO:0008006" key="3">
    <source>
        <dbReference type="Google" id="ProtNLM"/>
    </source>
</evidence>
<reference evidence="1" key="2">
    <citation type="submission" date="2023-06" db="EMBL/GenBank/DDBJ databases">
        <authorList>
            <person name="Zeman M."/>
            <person name="Kubasova T."/>
            <person name="Jahodarova E."/>
            <person name="Nykrynova M."/>
            <person name="Rychlik I."/>
        </authorList>
    </citation>
    <scope>NUCLEOTIDE SEQUENCE</scope>
    <source>
        <strain evidence="1">153_Feed</strain>
    </source>
</reference>
<evidence type="ECO:0000313" key="1">
    <source>
        <dbReference type="EMBL" id="MDM8271029.1"/>
    </source>
</evidence>
<dbReference type="SUPFAM" id="SSF88713">
    <property type="entry name" value="Glycoside hydrolase/deacetylase"/>
    <property type="match status" value="1"/>
</dbReference>
<gene>
    <name evidence="1" type="ORF">QUW25_05005</name>
</gene>
<dbReference type="Gene3D" id="3.20.20.370">
    <property type="entry name" value="Glycoside hydrolase/deacetylase"/>
    <property type="match status" value="1"/>
</dbReference>
<dbReference type="Proteomes" id="UP001529256">
    <property type="component" value="Unassembled WGS sequence"/>
</dbReference>
<dbReference type="RefSeq" id="WP_289511123.1">
    <property type="nucleotide sequence ID" value="NZ_JAUDEA010000006.1"/>
</dbReference>
<reference evidence="1" key="1">
    <citation type="submission" date="2023-06" db="EMBL/GenBank/DDBJ databases">
        <title>Identification and characterization of horizontal gene transfer across gut microbiota members of farm animals based on homology search.</title>
        <authorList>
            <person name="Schwarzerova J."/>
            <person name="Nykrynova M."/>
            <person name="Jureckova K."/>
            <person name="Cejkova D."/>
            <person name="Rychlik I."/>
        </authorList>
    </citation>
    <scope>NUCLEOTIDE SEQUENCE</scope>
    <source>
        <strain evidence="1">153_Feed</strain>
    </source>
</reference>
<name>A0ABT7V4Y4_9ACTN</name>
<evidence type="ECO:0000313" key="2">
    <source>
        <dbReference type="Proteomes" id="UP001529256"/>
    </source>
</evidence>